<evidence type="ECO:0000259" key="9">
    <source>
        <dbReference type="Pfam" id="PF05848"/>
    </source>
</evidence>
<protein>
    <recommendedName>
        <fullName evidence="2 8">Transcriptional regulator CtsR</fullName>
    </recommendedName>
</protein>
<evidence type="ECO:0000256" key="5">
    <source>
        <dbReference type="ARBA" id="ARBA00023016"/>
    </source>
</evidence>
<comment type="similarity">
    <text evidence="1 8">Belongs to the CtsR family.</text>
</comment>
<keyword evidence="4 8" id="KW-0805">Transcription regulation</keyword>
<evidence type="ECO:0000256" key="7">
    <source>
        <dbReference type="ARBA" id="ARBA00023163"/>
    </source>
</evidence>
<dbReference type="OrthoDB" id="1680813at2"/>
<dbReference type="Proteomes" id="UP000242310">
    <property type="component" value="Unassembled WGS sequence"/>
</dbReference>
<feature type="domain" description="CtsR C-terminal dimerization" evidence="10">
    <location>
        <begin position="78"/>
        <end position="148"/>
    </location>
</feature>
<evidence type="ECO:0000256" key="2">
    <source>
        <dbReference type="ARBA" id="ARBA00014129"/>
    </source>
</evidence>
<dbReference type="FunFam" id="3.30.56.130:FF:000001">
    <property type="entry name" value="Transcriptional regulator CtsR"/>
    <property type="match status" value="1"/>
</dbReference>
<keyword evidence="5" id="KW-0346">Stress response</keyword>
<gene>
    <name evidence="11" type="ORF">B0H94_1194</name>
</gene>
<dbReference type="InterPro" id="IPR040465">
    <property type="entry name" value="CtsR_N"/>
</dbReference>
<evidence type="ECO:0000313" key="12">
    <source>
        <dbReference type="Proteomes" id="UP000242310"/>
    </source>
</evidence>
<organism evidence="11 12">
    <name type="scientific">Salsuginibacillus halophilus</name>
    <dbReference type="NCBI Taxonomy" id="517424"/>
    <lineage>
        <taxon>Bacteria</taxon>
        <taxon>Bacillati</taxon>
        <taxon>Bacillota</taxon>
        <taxon>Bacilli</taxon>
        <taxon>Bacillales</taxon>
        <taxon>Bacillaceae</taxon>
        <taxon>Salsuginibacillus</taxon>
    </lineage>
</organism>
<keyword evidence="6 8" id="KW-0238">DNA-binding</keyword>
<evidence type="ECO:0000256" key="8">
    <source>
        <dbReference type="PIRNR" id="PIRNR010607"/>
    </source>
</evidence>
<evidence type="ECO:0000256" key="1">
    <source>
        <dbReference type="ARBA" id="ARBA00010189"/>
    </source>
</evidence>
<dbReference type="InterPro" id="IPR041902">
    <property type="entry name" value="CtsR_N_sf"/>
</dbReference>
<name>A0A2P8H4Z0_9BACI</name>
<dbReference type="PIRSF" id="PIRSF010607">
    <property type="entry name" value="Txn_repr_CtsR"/>
    <property type="match status" value="1"/>
</dbReference>
<dbReference type="Gene3D" id="3.30.56.130">
    <property type="entry name" value="Transcriptional regulator CtsR, winged HTH domain"/>
    <property type="match status" value="1"/>
</dbReference>
<reference evidence="11 12" key="1">
    <citation type="submission" date="2018-03" db="EMBL/GenBank/DDBJ databases">
        <title>Genomic Encyclopedia of Type Strains, Phase III (KMG-III): the genomes of soil and plant-associated and newly described type strains.</title>
        <authorList>
            <person name="Whitman W."/>
        </authorList>
    </citation>
    <scope>NUCLEOTIDE SEQUENCE [LARGE SCALE GENOMIC DNA]</scope>
    <source>
        <strain evidence="11 12">CGMCC 1.07653</strain>
    </source>
</reference>
<dbReference type="InterPro" id="IPR041473">
    <property type="entry name" value="CtsR_C"/>
</dbReference>
<keyword evidence="7 8" id="KW-0804">Transcription</keyword>
<comment type="caution">
    <text evidence="11">The sequence shown here is derived from an EMBL/GenBank/DDBJ whole genome shotgun (WGS) entry which is preliminary data.</text>
</comment>
<evidence type="ECO:0000256" key="6">
    <source>
        <dbReference type="ARBA" id="ARBA00023125"/>
    </source>
</evidence>
<dbReference type="AlphaFoldDB" id="A0A2P8H4Z0"/>
<evidence type="ECO:0000256" key="4">
    <source>
        <dbReference type="ARBA" id="ARBA00023015"/>
    </source>
</evidence>
<keyword evidence="12" id="KW-1185">Reference proteome</keyword>
<dbReference type="EMBL" id="PYAV01000019">
    <property type="protein sequence ID" value="PSL41292.1"/>
    <property type="molecule type" value="Genomic_DNA"/>
</dbReference>
<dbReference type="GO" id="GO:0006355">
    <property type="term" value="P:regulation of DNA-templated transcription"/>
    <property type="evidence" value="ECO:0007669"/>
    <property type="project" value="UniProtKB-UniRule"/>
</dbReference>
<dbReference type="Pfam" id="PF17727">
    <property type="entry name" value="CtsR_C"/>
    <property type="match status" value="1"/>
</dbReference>
<evidence type="ECO:0000256" key="3">
    <source>
        <dbReference type="ARBA" id="ARBA00022491"/>
    </source>
</evidence>
<dbReference type="InterPro" id="IPR008463">
    <property type="entry name" value="CtsR"/>
</dbReference>
<keyword evidence="3 8" id="KW-0678">Repressor</keyword>
<dbReference type="Pfam" id="PF05848">
    <property type="entry name" value="CtsR"/>
    <property type="match status" value="1"/>
</dbReference>
<dbReference type="Gene3D" id="1.10.1200.150">
    <property type="entry name" value="Transcriptional regulator CtsR, C-terminal domain"/>
    <property type="match status" value="1"/>
</dbReference>
<evidence type="ECO:0000313" key="11">
    <source>
        <dbReference type="EMBL" id="PSL41292.1"/>
    </source>
</evidence>
<evidence type="ECO:0000259" key="10">
    <source>
        <dbReference type="Pfam" id="PF17727"/>
    </source>
</evidence>
<sequence length="155" mass="18049">MRNTSDIIEQYLKAVLTQSEQDLIEIKRSEIAERFQCVPSQINYVIRTRFTVEKGYFVESKRGGGGYIRISKVTPSDQAELCGHLQKLIQDKVDQHTAESMIARLLEEEAITPREAKMMEAAIQREVLSLTYPQDRDYIRANVLRAMLYRLQYEM</sequence>
<feature type="domain" description="CtsR N-terminal HTH" evidence="9">
    <location>
        <begin position="3"/>
        <end position="73"/>
    </location>
</feature>
<proteinExistence type="inferred from homology"/>
<dbReference type="RefSeq" id="WP_106589926.1">
    <property type="nucleotide sequence ID" value="NZ_PYAV01000019.1"/>
</dbReference>
<dbReference type="InterPro" id="IPR041908">
    <property type="entry name" value="CtsR_C_sf"/>
</dbReference>
<accession>A0A2P8H4Z0</accession>
<dbReference type="GO" id="GO:0003677">
    <property type="term" value="F:DNA binding"/>
    <property type="evidence" value="ECO:0007669"/>
    <property type="project" value="UniProtKB-UniRule"/>
</dbReference>